<dbReference type="Proteomes" id="UP000332933">
    <property type="component" value="Unassembled WGS sequence"/>
</dbReference>
<protein>
    <recommendedName>
        <fullName evidence="5">subtilisin</fullName>
        <ecNumber evidence="5">3.4.21.62</ecNumber>
    </recommendedName>
</protein>
<comment type="catalytic activity">
    <reaction evidence="4">
        <text>Hydrolysis of proteins with broad specificity for peptide bonds, and a preference for a large uncharged residue in P1. Hydrolyzes peptide amides.</text>
        <dbReference type="EC" id="3.4.21.62"/>
    </reaction>
</comment>
<accession>A0A485LGE8</accession>
<feature type="compositionally biased region" description="Pro residues" evidence="7">
    <location>
        <begin position="524"/>
        <end position="536"/>
    </location>
</feature>
<evidence type="ECO:0000256" key="5">
    <source>
        <dbReference type="ARBA" id="ARBA00023619"/>
    </source>
</evidence>
<feature type="compositionally biased region" description="Pro residues" evidence="7">
    <location>
        <begin position="462"/>
        <end position="484"/>
    </location>
</feature>
<evidence type="ECO:0000259" key="9">
    <source>
        <dbReference type="Pfam" id="PF00082"/>
    </source>
</evidence>
<sequence>MVLFRYVALAAMAASTAAAATTKISAEVLRELERSGTSNAVVYFKRANPESFVLLTESTQDPRTTLVNGLIAQSESAQAIVGSLVGGAQIESVGSRPDFFYIDNTYQPAAPLSAALIQELANHPSVEAITFPAVIALSETVQDTNATATTVSWGINKINAPSVWATGNKGKGVVVASLDTGVRGTHNALKTNWRSNFGWFDPIGKTTSPKDYKGTGSHSMGVIAGQNGIGVAPDAEWIACVGCTASACSQPLLTACAQWFLCPTNADGASDCTKAPHVIHTAFAAAAKATWFEPSITAWRAAGIIPVFANYDVQFAGCGTVTSPALSEQVIAVGATETDDRLSTSSSRGPSALNKKIIKPDISAPGAFTVSVGISSDTASATASGTVPASAHVTGAIALYLSANPGAKYDQVYAALTKGAETEGLRVEGKNCGGVSDAQYPNNNYGYGRLDVAQAINGPRPTTTPAPTPDPTPEPTETPEPTPEPTTVTPEPTTVTPEPTTVTPAPTPKPTPEPTPEPTTVTPAPTPKPTPEPTPEPTTVTPAPTPKPTPEPTTVTPAPTPKPTPEPTPEPTTVTPAPTPKPTPEPTTVTPAPTPKPTPEPTTVTPAPTPVPTTVEPITPTPTKPAC</sequence>
<keyword evidence="3" id="KW-0378">Hydrolase</keyword>
<organism evidence="11 12">
    <name type="scientific">Aphanomyces stellatus</name>
    <dbReference type="NCBI Taxonomy" id="120398"/>
    <lineage>
        <taxon>Eukaryota</taxon>
        <taxon>Sar</taxon>
        <taxon>Stramenopiles</taxon>
        <taxon>Oomycota</taxon>
        <taxon>Saprolegniomycetes</taxon>
        <taxon>Saprolegniales</taxon>
        <taxon>Verrucalvaceae</taxon>
        <taxon>Aphanomyces</taxon>
    </lineage>
</organism>
<evidence type="ECO:0000256" key="3">
    <source>
        <dbReference type="ARBA" id="ARBA00022825"/>
    </source>
</evidence>
<dbReference type="InterPro" id="IPR000209">
    <property type="entry name" value="Peptidase_S8/S53_dom"/>
</dbReference>
<feature type="compositionally biased region" description="Low complexity" evidence="7">
    <location>
        <begin position="485"/>
        <end position="504"/>
    </location>
</feature>
<feature type="region of interest" description="Disordered" evidence="7">
    <location>
        <begin position="455"/>
        <end position="627"/>
    </location>
</feature>
<evidence type="ECO:0000256" key="4">
    <source>
        <dbReference type="ARBA" id="ARBA00023529"/>
    </source>
</evidence>
<comment type="caution">
    <text evidence="6">Lacks conserved residue(s) required for the propagation of feature annotation.</text>
</comment>
<evidence type="ECO:0000256" key="7">
    <source>
        <dbReference type="SAM" id="MobiDB-lite"/>
    </source>
</evidence>
<dbReference type="PANTHER" id="PTHR43806:SF67">
    <property type="entry name" value="EGF-LIKE DOMAIN-CONTAINING PROTEIN"/>
    <property type="match status" value="1"/>
</dbReference>
<feature type="compositionally biased region" description="Low complexity" evidence="7">
    <location>
        <begin position="601"/>
        <end position="618"/>
    </location>
</feature>
<evidence type="ECO:0000256" key="6">
    <source>
        <dbReference type="PROSITE-ProRule" id="PRU01240"/>
    </source>
</evidence>
<evidence type="ECO:0000313" key="10">
    <source>
        <dbReference type="EMBL" id="KAF0688148.1"/>
    </source>
</evidence>
<dbReference type="SUPFAM" id="SSF52743">
    <property type="entry name" value="Subtilisin-like"/>
    <property type="match status" value="1"/>
</dbReference>
<evidence type="ECO:0000313" key="12">
    <source>
        <dbReference type="Proteomes" id="UP000332933"/>
    </source>
</evidence>
<dbReference type="Gene3D" id="3.40.50.200">
    <property type="entry name" value="Peptidase S8/S53 domain"/>
    <property type="match status" value="1"/>
</dbReference>
<comment type="similarity">
    <text evidence="1 6">Belongs to the peptidase S8 family.</text>
</comment>
<reference evidence="10" key="2">
    <citation type="submission" date="2019-06" db="EMBL/GenBank/DDBJ databases">
        <title>Genomics analysis of Aphanomyces spp. identifies a new class of oomycete effector associated with host adaptation.</title>
        <authorList>
            <person name="Gaulin E."/>
        </authorList>
    </citation>
    <scope>NUCLEOTIDE SEQUENCE</scope>
    <source>
        <strain evidence="10">CBS 578.67</strain>
    </source>
</reference>
<dbReference type="EMBL" id="CAADRA010006777">
    <property type="protein sequence ID" value="VFT96904.1"/>
    <property type="molecule type" value="Genomic_DNA"/>
</dbReference>
<keyword evidence="2" id="KW-0645">Protease</keyword>
<gene>
    <name evidence="11" type="primary">Aste57867_20211</name>
    <name evidence="10" type="ORF">As57867_020145</name>
    <name evidence="11" type="ORF">ASTE57867_20211</name>
</gene>
<reference evidence="11 12" key="1">
    <citation type="submission" date="2019-03" db="EMBL/GenBank/DDBJ databases">
        <authorList>
            <person name="Gaulin E."/>
            <person name="Dumas B."/>
        </authorList>
    </citation>
    <scope>NUCLEOTIDE SEQUENCE [LARGE SCALE GENOMIC DNA]</scope>
    <source>
        <strain evidence="11">CBS 568.67</strain>
    </source>
</reference>
<dbReference type="InterPro" id="IPR050131">
    <property type="entry name" value="Peptidase_S8_subtilisin-like"/>
</dbReference>
<dbReference type="EC" id="3.4.21.62" evidence="5"/>
<proteinExistence type="inferred from homology"/>
<dbReference type="EMBL" id="VJMH01006754">
    <property type="protein sequence ID" value="KAF0688148.1"/>
    <property type="molecule type" value="Genomic_DNA"/>
</dbReference>
<evidence type="ECO:0000256" key="1">
    <source>
        <dbReference type="ARBA" id="ARBA00011073"/>
    </source>
</evidence>
<feature type="chain" id="PRO_5033437514" description="subtilisin" evidence="8">
    <location>
        <begin position="19"/>
        <end position="627"/>
    </location>
</feature>
<dbReference type="GO" id="GO:0006508">
    <property type="term" value="P:proteolysis"/>
    <property type="evidence" value="ECO:0007669"/>
    <property type="project" value="UniProtKB-KW"/>
</dbReference>
<keyword evidence="12" id="KW-1185">Reference proteome</keyword>
<dbReference type="Pfam" id="PF00082">
    <property type="entry name" value="Peptidase_S8"/>
    <property type="match status" value="1"/>
</dbReference>
<keyword evidence="3" id="KW-0720">Serine protease</keyword>
<dbReference type="PANTHER" id="PTHR43806">
    <property type="entry name" value="PEPTIDASE S8"/>
    <property type="match status" value="1"/>
</dbReference>
<dbReference type="PRINTS" id="PR01217">
    <property type="entry name" value="PRICHEXTENSN"/>
</dbReference>
<dbReference type="InterPro" id="IPR036852">
    <property type="entry name" value="Peptidase_S8/S53_dom_sf"/>
</dbReference>
<evidence type="ECO:0000256" key="8">
    <source>
        <dbReference type="SAM" id="SignalP"/>
    </source>
</evidence>
<feature type="domain" description="Peptidase S8/S53" evidence="9">
    <location>
        <begin position="170"/>
        <end position="448"/>
    </location>
</feature>
<dbReference type="GO" id="GO:0004252">
    <property type="term" value="F:serine-type endopeptidase activity"/>
    <property type="evidence" value="ECO:0007669"/>
    <property type="project" value="UniProtKB-EC"/>
</dbReference>
<dbReference type="OrthoDB" id="2015864at2759"/>
<dbReference type="AlphaFoldDB" id="A0A485LGE8"/>
<evidence type="ECO:0000256" key="2">
    <source>
        <dbReference type="ARBA" id="ARBA00022670"/>
    </source>
</evidence>
<dbReference type="PROSITE" id="PS51892">
    <property type="entry name" value="SUBTILASE"/>
    <property type="match status" value="1"/>
</dbReference>
<name>A0A485LGE8_9STRA</name>
<evidence type="ECO:0000313" key="11">
    <source>
        <dbReference type="EMBL" id="VFT96904.1"/>
    </source>
</evidence>
<feature type="signal peptide" evidence="8">
    <location>
        <begin position="1"/>
        <end position="18"/>
    </location>
</feature>
<feature type="compositionally biased region" description="Pro residues" evidence="7">
    <location>
        <begin position="505"/>
        <end position="517"/>
    </location>
</feature>
<keyword evidence="8" id="KW-0732">Signal</keyword>
<feature type="compositionally biased region" description="Pro residues" evidence="7">
    <location>
        <begin position="558"/>
        <end position="570"/>
    </location>
</feature>